<protein>
    <recommendedName>
        <fullName evidence="3">DUF3078 domain-containing protein</fullName>
    </recommendedName>
</protein>
<accession>A0A161LDQ2</accession>
<dbReference type="RefSeq" id="WP_068702575.1">
    <property type="nucleotide sequence ID" value="NZ_BDCR01000001.1"/>
</dbReference>
<name>A0A161LDQ2_9BACT</name>
<gene>
    <name evidence="1" type="ORF">PJIAN_11009</name>
</gene>
<evidence type="ECO:0000313" key="2">
    <source>
        <dbReference type="Proteomes" id="UP000076586"/>
    </source>
</evidence>
<dbReference type="OrthoDB" id="1495718at2"/>
<keyword evidence="2" id="KW-1185">Reference proteome</keyword>
<dbReference type="Proteomes" id="UP000076586">
    <property type="component" value="Unassembled WGS sequence"/>
</dbReference>
<sequence>MKKLVFSVLFGCVTVLLNAQQPLELKGNVQQETLHVNIDSIALSTLGKAVPVPDSLVNKTNIEYRLLPDRSYYESNPLFSDLIFTGMRLSFNPPLAPVVAQMNKTYQSYDKNVSGYFSPDFYVMHYMDSLREQQKEKIIAADPLKIKDHLWNLPDPNEFVITNIASPGHKDMYIKRKLDQFRPKKMKVNGLEKDPWSTKGNLALQLSQNYTSSNWYQGGKSNLATLGVLEASANYDNQKNIQWDNAVSIKMGLQSESADTIRHYSVTENQIRLSSKFGVKAFENWYYSASTEFTTYSLTSYSALNSKTKVNGFLSPFRLDIGLGMDYKYKKDLSVLVTPLSFKYICFADTMNYNKKNFGVLPGKSVLHEFGSMMKVEYAKKLSSTVDLTTRFSFYTNYNKVEVDWETTTNFILTRYLSFRLSLHPRYDTAMIAAGDKHAKIQMKELMSFGFAYKFNNIKAKNKPLH</sequence>
<reference evidence="2" key="1">
    <citation type="submission" date="2016-04" db="EMBL/GenBank/DDBJ databases">
        <title>Draft genome sequence of Paludibacter jiangxiensis strain NM7.</title>
        <authorList>
            <person name="Qiu Y."/>
            <person name="Matsuura N."/>
            <person name="Ohashi A."/>
            <person name="Tourlousse M.D."/>
            <person name="Sekiguchi Y."/>
        </authorList>
    </citation>
    <scope>NUCLEOTIDE SEQUENCE [LARGE SCALE GENOMIC DNA]</scope>
    <source>
        <strain evidence="2">NM7</strain>
    </source>
</reference>
<proteinExistence type="predicted"/>
<dbReference type="EMBL" id="BDCR01000001">
    <property type="protein sequence ID" value="GAT62415.1"/>
    <property type="molecule type" value="Genomic_DNA"/>
</dbReference>
<dbReference type="AlphaFoldDB" id="A0A161LDQ2"/>
<reference evidence="2" key="2">
    <citation type="journal article" date="2017" name="Genome Announc.">
        <title>Draft genome sequence of Paludibacter jiangxiensis NM7(T), a propionate-producing fermentative bacterium.</title>
        <authorList>
            <person name="Qiu Y.-L."/>
            <person name="Tourlousse D.M."/>
            <person name="Matsuura N."/>
            <person name="Ohashi A."/>
            <person name="Sekiguchi Y."/>
        </authorList>
    </citation>
    <scope>NUCLEOTIDE SEQUENCE [LARGE SCALE GENOMIC DNA]</scope>
    <source>
        <strain evidence="2">NM7</strain>
    </source>
</reference>
<evidence type="ECO:0000313" key="1">
    <source>
        <dbReference type="EMBL" id="GAT62415.1"/>
    </source>
</evidence>
<dbReference type="Pfam" id="PF11276">
    <property type="entry name" value="DUF3078"/>
    <property type="match status" value="1"/>
</dbReference>
<evidence type="ECO:0008006" key="3">
    <source>
        <dbReference type="Google" id="ProtNLM"/>
    </source>
</evidence>
<dbReference type="STRING" id="681398.PJIAN_11009"/>
<dbReference type="InterPro" id="IPR021428">
    <property type="entry name" value="DUF3078"/>
</dbReference>
<organism evidence="1 2">
    <name type="scientific">Paludibacter jiangxiensis</name>
    <dbReference type="NCBI Taxonomy" id="681398"/>
    <lineage>
        <taxon>Bacteria</taxon>
        <taxon>Pseudomonadati</taxon>
        <taxon>Bacteroidota</taxon>
        <taxon>Bacteroidia</taxon>
        <taxon>Bacteroidales</taxon>
        <taxon>Paludibacteraceae</taxon>
        <taxon>Paludibacter</taxon>
    </lineage>
</organism>
<comment type="caution">
    <text evidence="1">The sequence shown here is derived from an EMBL/GenBank/DDBJ whole genome shotgun (WGS) entry which is preliminary data.</text>
</comment>